<dbReference type="GO" id="GO:0008270">
    <property type="term" value="F:zinc ion binding"/>
    <property type="evidence" value="ECO:0007669"/>
    <property type="project" value="UniProtKB-KW"/>
</dbReference>
<evidence type="ECO:0000256" key="3">
    <source>
        <dbReference type="ARBA" id="ARBA00022833"/>
    </source>
</evidence>
<evidence type="ECO:0008006" key="6">
    <source>
        <dbReference type="Google" id="ProtNLM"/>
    </source>
</evidence>
<proteinExistence type="predicted"/>
<dbReference type="STRING" id="1314778.A0A5C3PMK2"/>
<keyword evidence="1" id="KW-0479">Metal-binding</keyword>
<dbReference type="InterPro" id="IPR036280">
    <property type="entry name" value="Multihaem_cyt_sf"/>
</dbReference>
<gene>
    <name evidence="4" type="ORF">K466DRAFT_575938</name>
</gene>
<reference evidence="4 5" key="1">
    <citation type="journal article" date="2019" name="Nat. Ecol. Evol.">
        <title>Megaphylogeny resolves global patterns of mushroom evolution.</title>
        <authorList>
            <person name="Varga T."/>
            <person name="Krizsan K."/>
            <person name="Foldi C."/>
            <person name="Dima B."/>
            <person name="Sanchez-Garcia M."/>
            <person name="Sanchez-Ramirez S."/>
            <person name="Szollosi G.J."/>
            <person name="Szarkandi J.G."/>
            <person name="Papp V."/>
            <person name="Albert L."/>
            <person name="Andreopoulos W."/>
            <person name="Angelini C."/>
            <person name="Antonin V."/>
            <person name="Barry K.W."/>
            <person name="Bougher N.L."/>
            <person name="Buchanan P."/>
            <person name="Buyck B."/>
            <person name="Bense V."/>
            <person name="Catcheside P."/>
            <person name="Chovatia M."/>
            <person name="Cooper J."/>
            <person name="Damon W."/>
            <person name="Desjardin D."/>
            <person name="Finy P."/>
            <person name="Geml J."/>
            <person name="Haridas S."/>
            <person name="Hughes K."/>
            <person name="Justo A."/>
            <person name="Karasinski D."/>
            <person name="Kautmanova I."/>
            <person name="Kiss B."/>
            <person name="Kocsube S."/>
            <person name="Kotiranta H."/>
            <person name="LaButti K.M."/>
            <person name="Lechner B.E."/>
            <person name="Liimatainen K."/>
            <person name="Lipzen A."/>
            <person name="Lukacs Z."/>
            <person name="Mihaltcheva S."/>
            <person name="Morgado L.N."/>
            <person name="Niskanen T."/>
            <person name="Noordeloos M.E."/>
            <person name="Ohm R.A."/>
            <person name="Ortiz-Santana B."/>
            <person name="Ovrebo C."/>
            <person name="Racz N."/>
            <person name="Riley R."/>
            <person name="Savchenko A."/>
            <person name="Shiryaev A."/>
            <person name="Soop K."/>
            <person name="Spirin V."/>
            <person name="Szebenyi C."/>
            <person name="Tomsovsky M."/>
            <person name="Tulloss R.E."/>
            <person name="Uehling J."/>
            <person name="Grigoriev I.V."/>
            <person name="Vagvolgyi C."/>
            <person name="Papp T."/>
            <person name="Martin F.M."/>
            <person name="Miettinen O."/>
            <person name="Hibbett D.S."/>
            <person name="Nagy L.G."/>
        </authorList>
    </citation>
    <scope>NUCLEOTIDE SEQUENCE [LARGE SCALE GENOMIC DNA]</scope>
    <source>
        <strain evidence="4 5">HHB13444</strain>
    </source>
</reference>
<dbReference type="Proteomes" id="UP000308197">
    <property type="component" value="Unassembled WGS sequence"/>
</dbReference>
<keyword evidence="3" id="KW-0862">Zinc</keyword>
<dbReference type="EMBL" id="ML211163">
    <property type="protein sequence ID" value="TFK87223.1"/>
    <property type="molecule type" value="Genomic_DNA"/>
</dbReference>
<protein>
    <recommendedName>
        <fullName evidence="6">EF-hand domain-containing protein</fullName>
    </recommendedName>
</protein>
<evidence type="ECO:0000256" key="2">
    <source>
        <dbReference type="ARBA" id="ARBA00022771"/>
    </source>
</evidence>
<keyword evidence="5" id="KW-1185">Reference proteome</keyword>
<dbReference type="InterPro" id="IPR043145">
    <property type="entry name" value="Znf_ZZ_sf"/>
</dbReference>
<sequence length="1147" mass="131041">MSPLSSGMEGSAVKVAQYGTAALAEGLPALLKVLQAVAAVHPFLQLAVGTFMVAVELDLKRRENDKKINLLFGEMRDMMAVLAELQFIDGPSNVGTDGKTIQERLQNLVDMMADDIRQCANACDAYAKRNIVSKVLLGLKWDDVLERFIKQFNRRRADIEFALAIHLGVNIDIAHKKLDTLDNKIDRVIALLHQSTSPEQRDLFTFIERRGGADAVIADDQLFASLYRERHGASASAVKSPRRQSTFDFQAFKANMLDDPNIAIANNFETFERKFKIQQVDLAEEIRGFIHHHGDLVVKAVTAGPHDRIVHPDLRNIWQEMKWRGNVKARHFVLALRDYCVEKLDKRREHATFSDCENPTEVTAQDEWTLEYINVTRLQAIIEAFDDDASGFITVGEANAFTASRPVNWSLLKWMAYWAVGWQMAMTHYVNRIDELLAKMFAIKSDVLPANRRFVDYYLDSVWSWITQLTTGFRRAEWSDTMRDRFQSYVLEEEVKMRRKLELVRHDIDAADTLLLVIGTGRVEKHLFVLLYLLLERDFDIIRLARSTILHKDELWDSANTLEWVYRAVNHRHRDLENLFKQQNRDPAEQFRVFAFELFNYWHDPTPLWSFDRLRESRYAEVTYNDSEETFFVDPASILNHPLDIADDPLILLDYVETDDDKEADTSLHAILGHWCGFVGRQDVNPSEPMLSVNLHAATSKPGHFVASGSTSSGTRWSLVGETKLSSDRVRLYNFTITYAARLWPKSFEGTLSDDARVFSGTWSSLSDNEGGTFLFKRLSCDIMRFWPLCSDHRNKSKALWTFAIHAILDRVRRKLWSRSWIEDRQAARQQYLRIIRRGDASLVTDGSETKSVERCFLAMTPVEARYYYTLYEYQQQLAPKHYGVTCSHCHSTISGSRYICLDCHVTRSTLDLCEKPECLAAVVGPERRVDLTSPHFPSHRLLKLSRVIHRHREFGGVYRSAHDALVRAEEALSDAQTVQSWETDVDLQHNNAEGGGRVGPRLSCVGCQGQVSRPCWYCIECEDDVFVCSSCEAKNLIVKGAHKLAHGLVLCPQQREETHMESERSGKLDSRMNSFEAKLDTVRQASMSRFDALDKRLDALSHNVSSQPSSMSSEAVLSTRMDALDGRMRNIENLLSVLITKLGSDL</sequence>
<evidence type="ECO:0000313" key="5">
    <source>
        <dbReference type="Proteomes" id="UP000308197"/>
    </source>
</evidence>
<dbReference type="AlphaFoldDB" id="A0A5C3PMK2"/>
<dbReference type="SUPFAM" id="SSF48695">
    <property type="entry name" value="Multiheme cytochromes"/>
    <property type="match status" value="1"/>
</dbReference>
<name>A0A5C3PMK2_9APHY</name>
<dbReference type="InParanoid" id="A0A5C3PMK2"/>
<organism evidence="4 5">
    <name type="scientific">Polyporus arcularius HHB13444</name>
    <dbReference type="NCBI Taxonomy" id="1314778"/>
    <lineage>
        <taxon>Eukaryota</taxon>
        <taxon>Fungi</taxon>
        <taxon>Dikarya</taxon>
        <taxon>Basidiomycota</taxon>
        <taxon>Agaricomycotina</taxon>
        <taxon>Agaricomycetes</taxon>
        <taxon>Polyporales</taxon>
        <taxon>Polyporaceae</taxon>
        <taxon>Polyporus</taxon>
    </lineage>
</organism>
<evidence type="ECO:0000256" key="1">
    <source>
        <dbReference type="ARBA" id="ARBA00022723"/>
    </source>
</evidence>
<keyword evidence="2" id="KW-0863">Zinc-finger</keyword>
<dbReference type="Gene3D" id="1.20.1270.70">
    <property type="entry name" value="Designed single chain three-helix bundle"/>
    <property type="match status" value="1"/>
</dbReference>
<evidence type="ECO:0000313" key="4">
    <source>
        <dbReference type="EMBL" id="TFK87223.1"/>
    </source>
</evidence>
<accession>A0A5C3PMK2</accession>
<dbReference type="Gene3D" id="3.30.60.90">
    <property type="match status" value="1"/>
</dbReference>